<sequence>MLRIGTVVLGVEDVPRAVEFWSRALGHVLRDEMDDDRAVLMPPDGRGFGLALGLSETPVREHPRVHLDLYAGDAAEQAAEVERLIALGAERIAWDLYPDDADFVVLADPDGNRFCVIDATHG</sequence>
<evidence type="ECO:0000313" key="3">
    <source>
        <dbReference type="Proteomes" id="UP000248544"/>
    </source>
</evidence>
<name>A0A2W2EJF8_9ACTN</name>
<dbReference type="PANTHER" id="PTHR35908">
    <property type="entry name" value="HYPOTHETICAL FUSION PROTEIN"/>
    <property type="match status" value="1"/>
</dbReference>
<gene>
    <name evidence="2" type="ORF">C1I98_35620</name>
</gene>
<dbReference type="Proteomes" id="UP000248544">
    <property type="component" value="Unassembled WGS sequence"/>
</dbReference>
<protein>
    <submittedName>
        <fullName evidence="2">Glyoxalase</fullName>
    </submittedName>
</protein>
<evidence type="ECO:0000259" key="1">
    <source>
        <dbReference type="PROSITE" id="PS51819"/>
    </source>
</evidence>
<reference evidence="2 3" key="1">
    <citation type="submission" date="2018-01" db="EMBL/GenBank/DDBJ databases">
        <title>Draft genome sequence of Sphaerisporangium sp. 7K107.</title>
        <authorList>
            <person name="Sahin N."/>
            <person name="Saygin H."/>
            <person name="Ay H."/>
        </authorList>
    </citation>
    <scope>NUCLEOTIDE SEQUENCE [LARGE SCALE GENOMIC DNA]</scope>
    <source>
        <strain evidence="2 3">7K107</strain>
    </source>
</reference>
<proteinExistence type="predicted"/>
<dbReference type="AlphaFoldDB" id="A0A2W2EJF8"/>
<dbReference type="PANTHER" id="PTHR35908:SF1">
    <property type="entry name" value="CONSERVED PROTEIN"/>
    <property type="match status" value="1"/>
</dbReference>
<dbReference type="EMBL" id="POUA01000497">
    <property type="protein sequence ID" value="PZG24482.1"/>
    <property type="molecule type" value="Genomic_DNA"/>
</dbReference>
<accession>A0A2W2EJF8</accession>
<feature type="domain" description="VOC" evidence="1">
    <location>
        <begin position="3"/>
        <end position="119"/>
    </location>
</feature>
<organism evidence="2 3">
    <name type="scientific">Spongiactinospora gelatinilytica</name>
    <dbReference type="NCBI Taxonomy" id="2666298"/>
    <lineage>
        <taxon>Bacteria</taxon>
        <taxon>Bacillati</taxon>
        <taxon>Actinomycetota</taxon>
        <taxon>Actinomycetes</taxon>
        <taxon>Streptosporangiales</taxon>
        <taxon>Streptosporangiaceae</taxon>
        <taxon>Spongiactinospora</taxon>
    </lineage>
</organism>
<dbReference type="RefSeq" id="WP_111171706.1">
    <property type="nucleotide sequence ID" value="NZ_POUA01000497.1"/>
</dbReference>
<keyword evidence="3" id="KW-1185">Reference proteome</keyword>
<evidence type="ECO:0000313" key="2">
    <source>
        <dbReference type="EMBL" id="PZG24482.1"/>
    </source>
</evidence>
<dbReference type="InterPro" id="IPR041581">
    <property type="entry name" value="Glyoxalase_6"/>
</dbReference>
<comment type="caution">
    <text evidence="2">The sequence shown here is derived from an EMBL/GenBank/DDBJ whole genome shotgun (WGS) entry which is preliminary data.</text>
</comment>
<dbReference type="InterPro" id="IPR037523">
    <property type="entry name" value="VOC_core"/>
</dbReference>
<dbReference type="InterPro" id="IPR029068">
    <property type="entry name" value="Glyas_Bleomycin-R_OHBP_Dase"/>
</dbReference>
<dbReference type="SUPFAM" id="SSF54593">
    <property type="entry name" value="Glyoxalase/Bleomycin resistance protein/Dihydroxybiphenyl dioxygenase"/>
    <property type="match status" value="1"/>
</dbReference>
<dbReference type="PROSITE" id="PS51819">
    <property type="entry name" value="VOC"/>
    <property type="match status" value="1"/>
</dbReference>
<dbReference type="Pfam" id="PF18029">
    <property type="entry name" value="Glyoxalase_6"/>
    <property type="match status" value="1"/>
</dbReference>
<dbReference type="Gene3D" id="3.10.180.10">
    <property type="entry name" value="2,3-Dihydroxybiphenyl 1,2-Dioxygenase, domain 1"/>
    <property type="match status" value="1"/>
</dbReference>
<dbReference type="CDD" id="cd06587">
    <property type="entry name" value="VOC"/>
    <property type="match status" value="1"/>
</dbReference>